<evidence type="ECO:0000256" key="1">
    <source>
        <dbReference type="SAM" id="Phobius"/>
    </source>
</evidence>
<keyword evidence="1" id="KW-0472">Membrane</keyword>
<evidence type="ECO:0000313" key="2">
    <source>
        <dbReference type="EMBL" id="GIJ69609.1"/>
    </source>
</evidence>
<accession>A0A8J4ECH0</accession>
<organism evidence="2 3">
    <name type="scientific">Virgisporangium ochraceum</name>
    <dbReference type="NCBI Taxonomy" id="65505"/>
    <lineage>
        <taxon>Bacteria</taxon>
        <taxon>Bacillati</taxon>
        <taxon>Actinomycetota</taxon>
        <taxon>Actinomycetes</taxon>
        <taxon>Micromonosporales</taxon>
        <taxon>Micromonosporaceae</taxon>
        <taxon>Virgisporangium</taxon>
    </lineage>
</organism>
<dbReference type="Proteomes" id="UP000635606">
    <property type="component" value="Unassembled WGS sequence"/>
</dbReference>
<name>A0A8J4ECH0_9ACTN</name>
<feature type="transmembrane region" description="Helical" evidence="1">
    <location>
        <begin position="118"/>
        <end position="139"/>
    </location>
</feature>
<dbReference type="Pfam" id="PF07332">
    <property type="entry name" value="Phage_holin_3_6"/>
    <property type="match status" value="1"/>
</dbReference>
<dbReference type="InterPro" id="IPR009937">
    <property type="entry name" value="Phage_holin_3_6"/>
</dbReference>
<gene>
    <name evidence="2" type="ORF">Voc01_045260</name>
</gene>
<reference evidence="2" key="1">
    <citation type="submission" date="2021-01" db="EMBL/GenBank/DDBJ databases">
        <title>Whole genome shotgun sequence of Virgisporangium ochraceum NBRC 16418.</title>
        <authorList>
            <person name="Komaki H."/>
            <person name="Tamura T."/>
        </authorList>
    </citation>
    <scope>NUCLEOTIDE SEQUENCE</scope>
    <source>
        <strain evidence="2">NBRC 16418</strain>
    </source>
</reference>
<evidence type="ECO:0000313" key="3">
    <source>
        <dbReference type="Proteomes" id="UP000635606"/>
    </source>
</evidence>
<keyword evidence="3" id="KW-1185">Reference proteome</keyword>
<keyword evidence="1" id="KW-0812">Transmembrane</keyword>
<comment type="caution">
    <text evidence="2">The sequence shown here is derived from an EMBL/GenBank/DDBJ whole genome shotgun (WGS) entry which is preliminary data.</text>
</comment>
<keyword evidence="1" id="KW-1133">Transmembrane helix</keyword>
<feature type="transmembrane region" description="Helical" evidence="1">
    <location>
        <begin position="87"/>
        <end position="112"/>
    </location>
</feature>
<sequence>MLPISLRWNVSALPALGWLDPAGDGKKLNAAEGVTMTHTVNEPDTAQKSTAELVKVASEQIQRLVRDELKLAQAELTRKGKHAGIGAGLFGAGGLIALYGVAALLTAVVLLLTYVMPAWVAAVIVGVVLLGVAGLLALVGKKQVQQATPAAPEEAVNNVKADVATVRGAVKEGAHR</sequence>
<dbReference type="EMBL" id="BOPH01000066">
    <property type="protein sequence ID" value="GIJ69609.1"/>
    <property type="molecule type" value="Genomic_DNA"/>
</dbReference>
<proteinExistence type="predicted"/>
<protein>
    <submittedName>
        <fullName evidence="2">Membrane protein</fullName>
    </submittedName>
</protein>
<dbReference type="AlphaFoldDB" id="A0A8J4ECH0"/>